<feature type="region of interest" description="Disordered" evidence="11">
    <location>
        <begin position="221"/>
        <end position="247"/>
    </location>
</feature>
<accession>A0A6P8FRA8</accession>
<evidence type="ECO:0000256" key="1">
    <source>
        <dbReference type="ARBA" id="ARBA00004251"/>
    </source>
</evidence>
<dbReference type="PANTHER" id="PTHR25466:SF9">
    <property type="entry name" value="FIBRONECTIN TYPE-III DOMAIN-CONTAINING PROTEIN"/>
    <property type="match status" value="1"/>
</dbReference>
<dbReference type="KEGG" id="char:116220870"/>
<dbReference type="InterPro" id="IPR007110">
    <property type="entry name" value="Ig-like_dom"/>
</dbReference>
<feature type="signal peptide" evidence="12">
    <location>
        <begin position="1"/>
        <end position="18"/>
    </location>
</feature>
<dbReference type="GO" id="GO:0031295">
    <property type="term" value="P:T cell costimulation"/>
    <property type="evidence" value="ECO:0007669"/>
    <property type="project" value="TreeGrafter"/>
</dbReference>
<dbReference type="GO" id="GO:0007166">
    <property type="term" value="P:cell surface receptor signaling pathway"/>
    <property type="evidence" value="ECO:0007669"/>
    <property type="project" value="TreeGrafter"/>
</dbReference>
<dbReference type="GO" id="GO:0042102">
    <property type="term" value="P:positive regulation of T cell proliferation"/>
    <property type="evidence" value="ECO:0007669"/>
    <property type="project" value="TreeGrafter"/>
</dbReference>
<dbReference type="GO" id="GO:0071222">
    <property type="term" value="P:cellular response to lipopolysaccharide"/>
    <property type="evidence" value="ECO:0007669"/>
    <property type="project" value="TreeGrafter"/>
</dbReference>
<evidence type="ECO:0000256" key="5">
    <source>
        <dbReference type="ARBA" id="ARBA00022989"/>
    </source>
</evidence>
<gene>
    <name evidence="15" type="primary">LOC116220870</name>
</gene>
<evidence type="ECO:0000256" key="12">
    <source>
        <dbReference type="SAM" id="SignalP"/>
    </source>
</evidence>
<evidence type="ECO:0000256" key="8">
    <source>
        <dbReference type="ARBA" id="ARBA00023170"/>
    </source>
</evidence>
<dbReference type="Gene3D" id="2.60.40.10">
    <property type="entry name" value="Immunoglobulins"/>
    <property type="match status" value="2"/>
</dbReference>
<reference evidence="15" key="1">
    <citation type="submission" date="2025-08" db="UniProtKB">
        <authorList>
            <consortium name="RefSeq"/>
        </authorList>
    </citation>
    <scope>IDENTIFICATION</scope>
</reference>
<dbReference type="GO" id="GO:0042130">
    <property type="term" value="P:negative regulation of T cell proliferation"/>
    <property type="evidence" value="ECO:0007669"/>
    <property type="project" value="TreeGrafter"/>
</dbReference>
<keyword evidence="7" id="KW-1015">Disulfide bond</keyword>
<evidence type="ECO:0000256" key="7">
    <source>
        <dbReference type="ARBA" id="ARBA00023157"/>
    </source>
</evidence>
<protein>
    <submittedName>
        <fullName evidence="15">Uncharacterized protein LOC116220870</fullName>
    </submittedName>
</protein>
<keyword evidence="3" id="KW-0812">Transmembrane</keyword>
<evidence type="ECO:0000313" key="15">
    <source>
        <dbReference type="RefSeq" id="XP_031425692.1"/>
    </source>
</evidence>
<dbReference type="OrthoDB" id="8836910at2759"/>
<evidence type="ECO:0000256" key="11">
    <source>
        <dbReference type="SAM" id="MobiDB-lite"/>
    </source>
</evidence>
<evidence type="ECO:0000313" key="14">
    <source>
        <dbReference type="Proteomes" id="UP000515152"/>
    </source>
</evidence>
<dbReference type="InterPro" id="IPR051713">
    <property type="entry name" value="T-cell_Activation_Regulation"/>
</dbReference>
<dbReference type="PROSITE" id="PS50835">
    <property type="entry name" value="IG_LIKE"/>
    <property type="match status" value="2"/>
</dbReference>
<evidence type="ECO:0000259" key="13">
    <source>
        <dbReference type="PROSITE" id="PS50835"/>
    </source>
</evidence>
<name>A0A6P8FRA8_CLUHA</name>
<dbReference type="InterPro" id="IPR013783">
    <property type="entry name" value="Ig-like_fold"/>
</dbReference>
<evidence type="ECO:0000256" key="4">
    <source>
        <dbReference type="ARBA" id="ARBA00022729"/>
    </source>
</evidence>
<feature type="domain" description="Ig-like" evidence="13">
    <location>
        <begin position="133"/>
        <end position="213"/>
    </location>
</feature>
<evidence type="ECO:0000256" key="9">
    <source>
        <dbReference type="ARBA" id="ARBA00023180"/>
    </source>
</evidence>
<keyword evidence="4 12" id="KW-0732">Signal</keyword>
<dbReference type="GO" id="GO:0009897">
    <property type="term" value="C:external side of plasma membrane"/>
    <property type="evidence" value="ECO:0007669"/>
    <property type="project" value="TreeGrafter"/>
</dbReference>
<dbReference type="GO" id="GO:0006955">
    <property type="term" value="P:immune response"/>
    <property type="evidence" value="ECO:0007669"/>
    <property type="project" value="TreeGrafter"/>
</dbReference>
<comment type="subcellular location">
    <subcellularLocation>
        <location evidence="1">Cell membrane</location>
        <topology evidence="1">Single-pass type I membrane protein</topology>
    </subcellularLocation>
</comment>
<keyword evidence="5" id="KW-1133">Transmembrane helix</keyword>
<dbReference type="PANTHER" id="PTHR25466">
    <property type="entry name" value="T-LYMPHOCYTE ACTIVATION ANTIGEN"/>
    <property type="match status" value="1"/>
</dbReference>
<dbReference type="RefSeq" id="XP_031425692.1">
    <property type="nucleotide sequence ID" value="XM_031569832.2"/>
</dbReference>
<keyword evidence="10" id="KW-0393">Immunoglobulin domain</keyword>
<feature type="chain" id="PRO_5028236261" evidence="12">
    <location>
        <begin position="19"/>
        <end position="247"/>
    </location>
</feature>
<dbReference type="CDD" id="cd00096">
    <property type="entry name" value="Ig"/>
    <property type="match status" value="2"/>
</dbReference>
<dbReference type="InterPro" id="IPR036179">
    <property type="entry name" value="Ig-like_dom_sf"/>
</dbReference>
<dbReference type="SMART" id="SM00409">
    <property type="entry name" value="IG"/>
    <property type="match status" value="2"/>
</dbReference>
<organism evidence="14 15">
    <name type="scientific">Clupea harengus</name>
    <name type="common">Atlantic herring</name>
    <dbReference type="NCBI Taxonomy" id="7950"/>
    <lineage>
        <taxon>Eukaryota</taxon>
        <taxon>Metazoa</taxon>
        <taxon>Chordata</taxon>
        <taxon>Craniata</taxon>
        <taxon>Vertebrata</taxon>
        <taxon>Euteleostomi</taxon>
        <taxon>Actinopterygii</taxon>
        <taxon>Neopterygii</taxon>
        <taxon>Teleostei</taxon>
        <taxon>Clupei</taxon>
        <taxon>Clupeiformes</taxon>
        <taxon>Clupeoidei</taxon>
        <taxon>Clupeidae</taxon>
        <taxon>Clupea</taxon>
    </lineage>
</organism>
<keyword evidence="14" id="KW-1185">Reference proteome</keyword>
<keyword evidence="6" id="KW-0472">Membrane</keyword>
<dbReference type="GeneID" id="116220870"/>
<evidence type="ECO:0000256" key="10">
    <source>
        <dbReference type="ARBA" id="ARBA00023319"/>
    </source>
</evidence>
<keyword evidence="8" id="KW-0675">Receptor</keyword>
<feature type="domain" description="Ig-like" evidence="13">
    <location>
        <begin position="27"/>
        <end position="95"/>
    </location>
</feature>
<evidence type="ECO:0000256" key="2">
    <source>
        <dbReference type="ARBA" id="ARBA00022475"/>
    </source>
</evidence>
<dbReference type="AlphaFoldDB" id="A0A6P8FRA8"/>
<evidence type="ECO:0000256" key="3">
    <source>
        <dbReference type="ARBA" id="ARBA00022692"/>
    </source>
</evidence>
<evidence type="ECO:0000256" key="6">
    <source>
        <dbReference type="ARBA" id="ARBA00023136"/>
    </source>
</evidence>
<feature type="compositionally biased region" description="Polar residues" evidence="11">
    <location>
        <begin position="237"/>
        <end position="247"/>
    </location>
</feature>
<dbReference type="InterPro" id="IPR003599">
    <property type="entry name" value="Ig_sub"/>
</dbReference>
<keyword evidence="2" id="KW-1003">Cell membrane</keyword>
<dbReference type="SUPFAM" id="SSF48726">
    <property type="entry name" value="Immunoglobulin"/>
    <property type="match status" value="2"/>
</dbReference>
<dbReference type="Proteomes" id="UP000515152">
    <property type="component" value="Chromosome 6"/>
</dbReference>
<keyword evidence="9" id="KW-0325">Glycoprotein</keyword>
<sequence>MEWMLVCCLWIYLGTAAALVKKQVQIGDHVTLDCDINVKNNGHYEIEWRTLDRMVAKSVNGILTPGCGFKDRLYLDGVSLTITHTQYDDHGQYECWYDGHQKSWSLQIDIHNNLTTTVGQPVWIPCYEKLKKCSKDGRANEISFEWWKDKNPVPVFQMEKGARVAKGRAEESPDVKQGNFSLVFHKAYFSDSGTYRCSEQEESTILRMKGKFTEFQIQNIGESLSPSPPDSKLMRVASSQGGSQRFY</sequence>
<proteinExistence type="predicted"/>